<protein>
    <submittedName>
        <fullName evidence="1">Uncharacterized protein</fullName>
    </submittedName>
</protein>
<gene>
    <name evidence="2" type="ORF">DWZ91_08525</name>
    <name evidence="1" type="ORF">DXA79_04235</name>
</gene>
<name>A0A3E5HPV1_BIFPS</name>
<evidence type="ECO:0000313" key="3">
    <source>
        <dbReference type="Proteomes" id="UP000261031"/>
    </source>
</evidence>
<sequence>MYWTGPYARSWNICNDILDTGKSMMRIRQTTRRIIPFVVPARAAQVEERPTATAAISDSRCTASTNARIHYHYGEAIL</sequence>
<organism evidence="1 3">
    <name type="scientific">Bifidobacterium pseudocatenulatum</name>
    <dbReference type="NCBI Taxonomy" id="28026"/>
    <lineage>
        <taxon>Bacteria</taxon>
        <taxon>Bacillati</taxon>
        <taxon>Actinomycetota</taxon>
        <taxon>Actinomycetes</taxon>
        <taxon>Bifidobacteriales</taxon>
        <taxon>Bifidobacteriaceae</taxon>
        <taxon>Bifidobacterium</taxon>
    </lineage>
</organism>
<comment type="caution">
    <text evidence="1">The sequence shown here is derived from an EMBL/GenBank/DDBJ whole genome shotgun (WGS) entry which is preliminary data.</text>
</comment>
<evidence type="ECO:0000313" key="2">
    <source>
        <dbReference type="EMBL" id="RHL94533.1"/>
    </source>
</evidence>
<evidence type="ECO:0000313" key="1">
    <source>
        <dbReference type="EMBL" id="RGP03686.1"/>
    </source>
</evidence>
<dbReference type="Proteomes" id="UP000285613">
    <property type="component" value="Unassembled WGS sequence"/>
</dbReference>
<dbReference type="EMBL" id="QSWD01000002">
    <property type="protein sequence ID" value="RGP03686.1"/>
    <property type="molecule type" value="Genomic_DNA"/>
</dbReference>
<evidence type="ECO:0000313" key="4">
    <source>
        <dbReference type="Proteomes" id="UP000285613"/>
    </source>
</evidence>
<dbReference type="AlphaFoldDB" id="A0A3E5HPV1"/>
<proteinExistence type="predicted"/>
<accession>A0A3E5HPV1</accession>
<reference evidence="3 4" key="1">
    <citation type="submission" date="2018-08" db="EMBL/GenBank/DDBJ databases">
        <title>A genome reference for cultivated species of the human gut microbiota.</title>
        <authorList>
            <person name="Zou Y."/>
            <person name="Xue W."/>
            <person name="Luo G."/>
        </authorList>
    </citation>
    <scope>NUCLEOTIDE SEQUENCE [LARGE SCALE GENOMIC DNA]</scope>
    <source>
        <strain evidence="2 4">AF36-12AT</strain>
        <strain evidence="1 3">OF05-12</strain>
    </source>
</reference>
<dbReference type="EMBL" id="QRPH01000006">
    <property type="protein sequence ID" value="RHL94533.1"/>
    <property type="molecule type" value="Genomic_DNA"/>
</dbReference>
<dbReference type="Proteomes" id="UP000261031">
    <property type="component" value="Unassembled WGS sequence"/>
</dbReference>